<dbReference type="STRING" id="42253.NITMOv2_3238"/>
<dbReference type="EMBL" id="CP011801">
    <property type="protein sequence ID" value="ALA59633.1"/>
    <property type="molecule type" value="Genomic_DNA"/>
</dbReference>
<dbReference type="AlphaFoldDB" id="A0A0K2GF99"/>
<protein>
    <submittedName>
        <fullName evidence="1">Uncharacterized protein</fullName>
    </submittedName>
</protein>
<keyword evidence="2" id="KW-1185">Reference proteome</keyword>
<evidence type="ECO:0000313" key="2">
    <source>
        <dbReference type="Proteomes" id="UP000069205"/>
    </source>
</evidence>
<accession>A0A0K2GF99</accession>
<dbReference type="PATRIC" id="fig|42253.5.peg.3193"/>
<evidence type="ECO:0000313" key="1">
    <source>
        <dbReference type="EMBL" id="ALA59633.1"/>
    </source>
</evidence>
<sequence length="117" mass="12861">MLLLVGCCPVLSDAFLCRLLDAESLAGHRAILRRDFGGPADYQDVGKLFSKCGRTGNRKVSDGLTRARRLFKKAVQQGRTERRGEAYFALYVEPLSAGRTPLADFFNSLLYSCLVGG</sequence>
<organism evidence="1 2">
    <name type="scientific">Nitrospira moscoviensis</name>
    <dbReference type="NCBI Taxonomy" id="42253"/>
    <lineage>
        <taxon>Bacteria</taxon>
        <taxon>Pseudomonadati</taxon>
        <taxon>Nitrospirota</taxon>
        <taxon>Nitrospiria</taxon>
        <taxon>Nitrospirales</taxon>
        <taxon>Nitrospiraceae</taxon>
        <taxon>Nitrospira</taxon>
    </lineage>
</organism>
<reference evidence="1 2" key="1">
    <citation type="journal article" date="2015" name="Proc. Natl. Acad. Sci. U.S.A.">
        <title>Expanded metabolic versatility of ubiquitous nitrite-oxidizing bacteria from the genus Nitrospira.</title>
        <authorList>
            <person name="Koch H."/>
            <person name="Lucker S."/>
            <person name="Albertsen M."/>
            <person name="Kitzinger K."/>
            <person name="Herbold C."/>
            <person name="Spieck E."/>
            <person name="Nielsen P.H."/>
            <person name="Wagner M."/>
            <person name="Daims H."/>
        </authorList>
    </citation>
    <scope>NUCLEOTIDE SEQUENCE [LARGE SCALE GENOMIC DNA]</scope>
    <source>
        <strain evidence="1 2">NSP M-1</strain>
    </source>
</reference>
<dbReference type="KEGG" id="nmv:NITMOv2_3238"/>
<name>A0A0K2GF99_NITMO</name>
<gene>
    <name evidence="1" type="ORF">NITMOv2_3238</name>
</gene>
<dbReference type="Proteomes" id="UP000069205">
    <property type="component" value="Chromosome"/>
</dbReference>
<proteinExistence type="predicted"/>